<dbReference type="CDD" id="cd00173">
    <property type="entry name" value="SH2"/>
    <property type="match status" value="1"/>
</dbReference>
<evidence type="ECO:0000313" key="5">
    <source>
        <dbReference type="Proteomes" id="UP001208570"/>
    </source>
</evidence>
<dbReference type="SMART" id="SM00252">
    <property type="entry name" value="SH2"/>
    <property type="match status" value="1"/>
</dbReference>
<dbReference type="Gene3D" id="3.30.505.10">
    <property type="entry name" value="SH2 domain"/>
    <property type="match status" value="1"/>
</dbReference>
<dbReference type="PROSITE" id="PS50017">
    <property type="entry name" value="DEATH_DOMAIN"/>
    <property type="match status" value="1"/>
</dbReference>
<dbReference type="AlphaFoldDB" id="A0AAD9J514"/>
<accession>A0AAD9J514</accession>
<feature type="domain" description="Death" evidence="3">
    <location>
        <begin position="37"/>
        <end position="97"/>
    </location>
</feature>
<dbReference type="Gene3D" id="1.10.533.10">
    <property type="entry name" value="Death Domain, Fas"/>
    <property type="match status" value="1"/>
</dbReference>
<evidence type="ECO:0008006" key="6">
    <source>
        <dbReference type="Google" id="ProtNLM"/>
    </source>
</evidence>
<dbReference type="GO" id="GO:0007165">
    <property type="term" value="P:signal transduction"/>
    <property type="evidence" value="ECO:0007669"/>
    <property type="project" value="InterPro"/>
</dbReference>
<organism evidence="4 5">
    <name type="scientific">Paralvinella palmiformis</name>
    <dbReference type="NCBI Taxonomy" id="53620"/>
    <lineage>
        <taxon>Eukaryota</taxon>
        <taxon>Metazoa</taxon>
        <taxon>Spiralia</taxon>
        <taxon>Lophotrochozoa</taxon>
        <taxon>Annelida</taxon>
        <taxon>Polychaeta</taxon>
        <taxon>Sedentaria</taxon>
        <taxon>Canalipalpata</taxon>
        <taxon>Terebellida</taxon>
        <taxon>Terebelliformia</taxon>
        <taxon>Alvinellidae</taxon>
        <taxon>Paralvinella</taxon>
    </lineage>
</organism>
<sequence length="255" mass="28796">MGLTKPEWEKTAEMPANQLSMDCLRELGYSLNSDLDKLADKLNVSNDKLRELKLKDNPGKEILHNWANTPDTTVFVLYCVLKGMEKYDAVGVLSKHLIVHTNSLSKVHTPKVAPTVTLKEVVQKIPELEEVPLGDIKCTMENPPENYMEKTAKYFKGKQISLSTSDIAKVLGPRLKQPGTYILRHSRESNLLSINVVHDGNIISFRIHGSDGHDSVWLFERAEKFLGIKELVDYYSKHPMCQTGEKEGPLLKRAI</sequence>
<gene>
    <name evidence="4" type="ORF">LSH36_601g01046</name>
</gene>
<evidence type="ECO:0000313" key="4">
    <source>
        <dbReference type="EMBL" id="KAK2146549.1"/>
    </source>
</evidence>
<dbReference type="InterPro" id="IPR011029">
    <property type="entry name" value="DEATH-like_dom_sf"/>
</dbReference>
<dbReference type="EMBL" id="JAODUP010000601">
    <property type="protein sequence ID" value="KAK2146549.1"/>
    <property type="molecule type" value="Genomic_DNA"/>
</dbReference>
<keyword evidence="1" id="KW-0727">SH2 domain</keyword>
<reference evidence="4" key="1">
    <citation type="journal article" date="2023" name="Mol. Biol. Evol.">
        <title>Third-Generation Sequencing Reveals the Adaptive Role of the Epigenome in Three Deep-Sea Polychaetes.</title>
        <authorList>
            <person name="Perez M."/>
            <person name="Aroh O."/>
            <person name="Sun Y."/>
            <person name="Lan Y."/>
            <person name="Juniper S.K."/>
            <person name="Young C.R."/>
            <person name="Angers B."/>
            <person name="Qian P.Y."/>
        </authorList>
    </citation>
    <scope>NUCLEOTIDE SEQUENCE</scope>
    <source>
        <strain evidence="4">P08H-3</strain>
    </source>
</reference>
<dbReference type="Proteomes" id="UP001208570">
    <property type="component" value="Unassembled WGS sequence"/>
</dbReference>
<keyword evidence="5" id="KW-1185">Reference proteome</keyword>
<evidence type="ECO:0000256" key="1">
    <source>
        <dbReference type="PROSITE-ProRule" id="PRU00191"/>
    </source>
</evidence>
<dbReference type="Pfam" id="PF00531">
    <property type="entry name" value="Death"/>
    <property type="match status" value="1"/>
</dbReference>
<name>A0AAD9J514_9ANNE</name>
<evidence type="ECO:0000259" key="3">
    <source>
        <dbReference type="PROSITE" id="PS50017"/>
    </source>
</evidence>
<dbReference type="InterPro" id="IPR036860">
    <property type="entry name" value="SH2_dom_sf"/>
</dbReference>
<feature type="domain" description="SH2" evidence="2">
    <location>
        <begin position="154"/>
        <end position="255"/>
    </location>
</feature>
<dbReference type="SUPFAM" id="SSF47986">
    <property type="entry name" value="DEATH domain"/>
    <property type="match status" value="1"/>
</dbReference>
<evidence type="ECO:0000259" key="2">
    <source>
        <dbReference type="PROSITE" id="PS50001"/>
    </source>
</evidence>
<dbReference type="SUPFAM" id="SSF55550">
    <property type="entry name" value="SH2 domain"/>
    <property type="match status" value="1"/>
</dbReference>
<comment type="caution">
    <text evidence="4">The sequence shown here is derived from an EMBL/GenBank/DDBJ whole genome shotgun (WGS) entry which is preliminary data.</text>
</comment>
<dbReference type="Pfam" id="PF00017">
    <property type="entry name" value="SH2"/>
    <property type="match status" value="1"/>
</dbReference>
<dbReference type="InterPro" id="IPR000488">
    <property type="entry name" value="Death_dom"/>
</dbReference>
<dbReference type="PROSITE" id="PS50001">
    <property type="entry name" value="SH2"/>
    <property type="match status" value="1"/>
</dbReference>
<proteinExistence type="predicted"/>
<protein>
    <recommendedName>
        <fullName evidence="6">SH2 domain-containing protein</fullName>
    </recommendedName>
</protein>
<dbReference type="InterPro" id="IPR000980">
    <property type="entry name" value="SH2"/>
</dbReference>